<dbReference type="OrthoDB" id="535992at2759"/>
<sequence>MSYLQHSDVLDIYVEPYIQSGFRLPNQPYSYYYRSLFSLHNETLSVWTHLVGAFIIILQMLNHIQLTSSPYIISYIIYNGIGACVMLLCSAQAHLFHSRNLQDHLRLFYLDYLGINFYGFISGIVHYRFSRVDSVYELFNESTYYSLLSCLSLYSLSIACFCKFYYRRPYPFVHKILQCSGVLIVYVYQIWPIILQIIACYNCKSSLKWHFAEVLSFIASGTVFVLKFPERFHPGTFDLIGQSHHTFHGFIFLMGFFQSEATYRDMLQLKDQIKLQHLQKDIIYACVILTLELLIIYVSLRLGFIRLEKHYEKHLEKLHQNFNRNDGNITSDDYESIKKIE</sequence>
<keyword evidence="4 7" id="KW-1133">Transmembrane helix</keyword>
<feature type="binding site" evidence="6">
    <location>
        <position position="248"/>
    </location>
    <ligand>
        <name>Zn(2+)</name>
        <dbReference type="ChEBI" id="CHEBI:29105"/>
    </ligand>
</feature>
<reference evidence="8" key="1">
    <citation type="submission" date="2021-02" db="EMBL/GenBank/DDBJ databases">
        <authorList>
            <person name="Nowell W R."/>
        </authorList>
    </citation>
    <scope>NUCLEOTIDE SEQUENCE</scope>
</reference>
<evidence type="ECO:0000313" key="10">
    <source>
        <dbReference type="Proteomes" id="UP000663829"/>
    </source>
</evidence>
<dbReference type="PANTHER" id="PTHR20855:SF92">
    <property type="entry name" value="PROGESTIN AND ADIPOQ RECEPTOR FAMILY MEMBER 3-LIKE"/>
    <property type="match status" value="1"/>
</dbReference>
<proteinExistence type="inferred from homology"/>
<dbReference type="GO" id="GO:0038023">
    <property type="term" value="F:signaling receptor activity"/>
    <property type="evidence" value="ECO:0007669"/>
    <property type="project" value="TreeGrafter"/>
</dbReference>
<keyword evidence="10" id="KW-1185">Reference proteome</keyword>
<organism evidence="8 10">
    <name type="scientific">Didymodactylos carnosus</name>
    <dbReference type="NCBI Taxonomy" id="1234261"/>
    <lineage>
        <taxon>Eukaryota</taxon>
        <taxon>Metazoa</taxon>
        <taxon>Spiralia</taxon>
        <taxon>Gnathifera</taxon>
        <taxon>Rotifera</taxon>
        <taxon>Eurotatoria</taxon>
        <taxon>Bdelloidea</taxon>
        <taxon>Philodinida</taxon>
        <taxon>Philodinidae</taxon>
        <taxon>Didymodactylos</taxon>
    </lineage>
</organism>
<protein>
    <submittedName>
        <fullName evidence="8">Uncharacterized protein</fullName>
    </submittedName>
</protein>
<evidence type="ECO:0000256" key="5">
    <source>
        <dbReference type="ARBA" id="ARBA00023136"/>
    </source>
</evidence>
<keyword evidence="5 7" id="KW-0472">Membrane</keyword>
<comment type="subcellular location">
    <subcellularLocation>
        <location evidence="1">Membrane</location>
        <topology evidence="1">Multi-pass membrane protein</topology>
    </subcellularLocation>
</comment>
<feature type="transmembrane region" description="Helical" evidence="7">
    <location>
        <begin position="282"/>
        <end position="304"/>
    </location>
</feature>
<comment type="caution">
    <text evidence="8">The sequence shown here is derived from an EMBL/GenBank/DDBJ whole genome shotgun (WGS) entry which is preliminary data.</text>
</comment>
<dbReference type="EMBL" id="CAJNOQ010000579">
    <property type="protein sequence ID" value="CAF0816952.1"/>
    <property type="molecule type" value="Genomic_DNA"/>
</dbReference>
<gene>
    <name evidence="8" type="ORF">GPM918_LOCUS4339</name>
    <name evidence="9" type="ORF">SRO942_LOCUS4340</name>
</gene>
<feature type="transmembrane region" description="Helical" evidence="7">
    <location>
        <begin position="72"/>
        <end position="96"/>
    </location>
</feature>
<dbReference type="GO" id="GO:0016020">
    <property type="term" value="C:membrane"/>
    <property type="evidence" value="ECO:0007669"/>
    <property type="project" value="UniProtKB-SubCell"/>
</dbReference>
<feature type="transmembrane region" description="Helical" evidence="7">
    <location>
        <begin position="176"/>
        <end position="197"/>
    </location>
</feature>
<dbReference type="Proteomes" id="UP000681722">
    <property type="component" value="Unassembled WGS sequence"/>
</dbReference>
<feature type="transmembrane region" description="Helical" evidence="7">
    <location>
        <begin position="144"/>
        <end position="164"/>
    </location>
</feature>
<feature type="transmembrane region" description="Helical" evidence="7">
    <location>
        <begin position="44"/>
        <end position="66"/>
    </location>
</feature>
<feature type="binding site" evidence="6">
    <location>
        <position position="94"/>
    </location>
    <ligand>
        <name>Zn(2+)</name>
        <dbReference type="ChEBI" id="CHEBI:29105"/>
    </ligand>
</feature>
<evidence type="ECO:0000313" key="8">
    <source>
        <dbReference type="EMBL" id="CAF0816952.1"/>
    </source>
</evidence>
<keyword evidence="3 7" id="KW-0812">Transmembrane</keyword>
<comment type="similarity">
    <text evidence="2">Belongs to the ADIPOR family.</text>
</comment>
<evidence type="ECO:0000256" key="4">
    <source>
        <dbReference type="ARBA" id="ARBA00022989"/>
    </source>
</evidence>
<name>A0A813U110_9BILA</name>
<evidence type="ECO:0000256" key="3">
    <source>
        <dbReference type="ARBA" id="ARBA00022692"/>
    </source>
</evidence>
<dbReference type="Proteomes" id="UP000663829">
    <property type="component" value="Unassembled WGS sequence"/>
</dbReference>
<keyword evidence="6" id="KW-0479">Metal-binding</keyword>
<feature type="transmembrane region" description="Helical" evidence="7">
    <location>
        <begin position="108"/>
        <end position="129"/>
    </location>
</feature>
<dbReference type="AlphaFoldDB" id="A0A813U110"/>
<dbReference type="GO" id="GO:0046872">
    <property type="term" value="F:metal ion binding"/>
    <property type="evidence" value="ECO:0007669"/>
    <property type="project" value="UniProtKB-KW"/>
</dbReference>
<evidence type="ECO:0000256" key="7">
    <source>
        <dbReference type="SAM" id="Phobius"/>
    </source>
</evidence>
<evidence type="ECO:0000256" key="2">
    <source>
        <dbReference type="ARBA" id="ARBA00007018"/>
    </source>
</evidence>
<evidence type="ECO:0000256" key="1">
    <source>
        <dbReference type="ARBA" id="ARBA00004141"/>
    </source>
</evidence>
<dbReference type="InterPro" id="IPR004254">
    <property type="entry name" value="AdipoR/HlyIII-related"/>
</dbReference>
<dbReference type="EMBL" id="CAJOBC010000579">
    <property type="protein sequence ID" value="CAF3603140.1"/>
    <property type="molecule type" value="Genomic_DNA"/>
</dbReference>
<evidence type="ECO:0000256" key="6">
    <source>
        <dbReference type="PIRSR" id="PIRSR604254-1"/>
    </source>
</evidence>
<evidence type="ECO:0000313" key="9">
    <source>
        <dbReference type="EMBL" id="CAF3603140.1"/>
    </source>
</evidence>
<dbReference type="PANTHER" id="PTHR20855">
    <property type="entry name" value="ADIPOR/PROGESTIN RECEPTOR-RELATED"/>
    <property type="match status" value="1"/>
</dbReference>
<keyword evidence="6" id="KW-0862">Zinc</keyword>
<accession>A0A813U110</accession>
<feature type="binding site" evidence="6">
    <location>
        <position position="244"/>
    </location>
    <ligand>
        <name>Zn(2+)</name>
        <dbReference type="ChEBI" id="CHEBI:29105"/>
    </ligand>
</feature>
<dbReference type="Pfam" id="PF03006">
    <property type="entry name" value="HlyIII"/>
    <property type="match status" value="1"/>
</dbReference>